<keyword evidence="13" id="KW-0472">Membrane</keyword>
<keyword evidence="12" id="KW-0902">Two-component regulatory system</keyword>
<dbReference type="AlphaFoldDB" id="A0A318IYS0"/>
<dbReference type="SUPFAM" id="SSF47226">
    <property type="entry name" value="Histidine-containing phosphotransfer domain, HPT domain"/>
    <property type="match status" value="1"/>
</dbReference>
<dbReference type="PROSITE" id="PS50894">
    <property type="entry name" value="HPT"/>
    <property type="match status" value="1"/>
</dbReference>
<evidence type="ECO:0000256" key="15">
    <source>
        <dbReference type="ARBA" id="ARBA00064003"/>
    </source>
</evidence>
<dbReference type="EC" id="2.7.13.3" evidence="3"/>
<comment type="function">
    <text evidence="14">Member of the two-component regulatory system BvgS/BvgA. Phosphorylates BvgA via a four-step phosphorelay in response to environmental signals.</text>
</comment>
<protein>
    <recommendedName>
        <fullName evidence="16">Sensory/regulatory protein RpfC</fullName>
        <ecNumber evidence="3">2.7.13.3</ecNumber>
    </recommendedName>
    <alternativeName>
        <fullName evidence="17">Virulence sensor protein BvgS</fullName>
    </alternativeName>
</protein>
<dbReference type="PROSITE" id="PS50113">
    <property type="entry name" value="PAC"/>
    <property type="match status" value="2"/>
</dbReference>
<evidence type="ECO:0000256" key="14">
    <source>
        <dbReference type="ARBA" id="ARBA00058004"/>
    </source>
</evidence>
<keyword evidence="6" id="KW-0808">Transferase</keyword>
<evidence type="ECO:0000259" key="22">
    <source>
        <dbReference type="PROSITE" id="PS50112"/>
    </source>
</evidence>
<dbReference type="CDD" id="cd17546">
    <property type="entry name" value="REC_hyHK_CKI1_RcsC-like"/>
    <property type="match status" value="2"/>
</dbReference>
<dbReference type="RefSeq" id="WP_110313812.1">
    <property type="nucleotide sequence ID" value="NZ_QJKC01000028.1"/>
</dbReference>
<dbReference type="PANTHER" id="PTHR45339:SF1">
    <property type="entry name" value="HYBRID SIGNAL TRANSDUCTION HISTIDINE KINASE J"/>
    <property type="match status" value="1"/>
</dbReference>
<evidence type="ECO:0000259" key="20">
    <source>
        <dbReference type="PROSITE" id="PS50109"/>
    </source>
</evidence>
<comment type="subcellular location">
    <subcellularLocation>
        <location evidence="2">Cell membrane</location>
        <topology evidence="2">Multi-pass membrane protein</topology>
    </subcellularLocation>
</comment>
<evidence type="ECO:0000259" key="23">
    <source>
        <dbReference type="PROSITE" id="PS50113"/>
    </source>
</evidence>
<keyword evidence="7" id="KW-0812">Transmembrane</keyword>
<dbReference type="Pfam" id="PF01627">
    <property type="entry name" value="Hpt"/>
    <property type="match status" value="1"/>
</dbReference>
<comment type="subunit">
    <text evidence="15">At low DSF concentrations, interacts with RpfF.</text>
</comment>
<keyword evidence="10" id="KW-0067">ATP-binding</keyword>
<dbReference type="InterPro" id="IPR013656">
    <property type="entry name" value="PAS_4"/>
</dbReference>
<evidence type="ECO:0000256" key="1">
    <source>
        <dbReference type="ARBA" id="ARBA00000085"/>
    </source>
</evidence>
<evidence type="ECO:0000256" key="8">
    <source>
        <dbReference type="ARBA" id="ARBA00022741"/>
    </source>
</evidence>
<feature type="domain" description="Response regulatory" evidence="21">
    <location>
        <begin position="800"/>
        <end position="917"/>
    </location>
</feature>
<evidence type="ECO:0000256" key="13">
    <source>
        <dbReference type="ARBA" id="ARBA00023136"/>
    </source>
</evidence>
<dbReference type="Gene3D" id="1.20.120.160">
    <property type="entry name" value="HPT domain"/>
    <property type="match status" value="1"/>
</dbReference>
<dbReference type="GO" id="GO:0005886">
    <property type="term" value="C:plasma membrane"/>
    <property type="evidence" value="ECO:0007669"/>
    <property type="project" value="UniProtKB-SubCell"/>
</dbReference>
<feature type="domain" description="Histidine kinase" evidence="20">
    <location>
        <begin position="419"/>
        <end position="640"/>
    </location>
</feature>
<dbReference type="FunFam" id="3.30.565.10:FF:000010">
    <property type="entry name" value="Sensor histidine kinase RcsC"/>
    <property type="match status" value="1"/>
</dbReference>
<evidence type="ECO:0000259" key="24">
    <source>
        <dbReference type="PROSITE" id="PS50894"/>
    </source>
</evidence>
<dbReference type="NCBIfam" id="TIGR00229">
    <property type="entry name" value="sensory_box"/>
    <property type="match status" value="2"/>
</dbReference>
<sequence length="1034" mass="113606">MQNILMRQLRRTMGIADDGQLQQVLAELSALADSATVSPQAATALKGLGGLLERVNGTYAQQDRDISLRTRSLELSSDELSSTNQRLQQELAGREHAISRLRETVRLLQSETGMADNAAQAGDLEALISVVAELVQYRQRGQQAIRQAQLALENQKFALDQHAIVSITDRYGIITYANDKFCQISGYRLDELQGQSHNLVNSGYHPAAFFAGMWRSISAGKVWTGEIRNRAKDGSLYWVAATIVPFLDDDGRPYQYVAIRTDITARHQASARLQEQLHFVEELVEAMPLPVYVKDPQLKYRLMNRAFEEYFAISRQEFIGKTSFDLMNSELASYHQLRDRELLQEVSRHSYESRVQRRDGASRDGIFHKATLTRPDGTIAGLIGTISDITELKILERESRHAREVAEAANRAKSEFLANMSHEIRTPMNGILGMTELTLDTALNREQREYMTVVKSSTEALLTVINDILDFSKLEAGKMTIEETAFELEAVLGSTMKNVAMRAESKGLELACRIAPDIPPVLLGDPGRLRQVLLNLLSNAIKFTSVGEVLIRASLLEQDGSDVLVKFSVCDTGIGIARDKQESIFEAFVQEDSSTTRKYGGTGLGLSICKRLVSMMHGQMWLESQPGQGSTFHFTVRFASVDPASLPRPLSPDRLHGLRALIIDDNRINRDILQETLASWGVQAEQADSGAAGLAMLASASSAYAFVLLDGMMPEMDGFETASRIHALQLPEPPVLIMLSSAGNHGAELYRASGITCHVAKPVLQSELHQTILQALGATPHPLPAGDSQPAVAASHGSLRILVVEDNQVNQQLAISLLSRWGHQATLAEDGQQALDELARQSYDLVLMDMQMPVMGGLEATRRYRRQEAAGQHLPIIAMTANALPGDREHCLAAGMDDYLCKPVRAADLQQLLQRYAPAASAAVAFDYRASLSQQDSEVIDIVAASFLASFPQEIQRLHQALRQPDPLAVKRLAHTIKGNAALFGATPMVTAAAQLEKIATESQLAAQEQLLTTLEQQFGLLRAALLARPPAQG</sequence>
<evidence type="ECO:0000256" key="10">
    <source>
        <dbReference type="ARBA" id="ARBA00022840"/>
    </source>
</evidence>
<dbReference type="InterPro" id="IPR036641">
    <property type="entry name" value="HPT_dom_sf"/>
</dbReference>
<dbReference type="SUPFAM" id="SSF52172">
    <property type="entry name" value="CheY-like"/>
    <property type="match status" value="2"/>
</dbReference>
<evidence type="ECO:0000256" key="6">
    <source>
        <dbReference type="ARBA" id="ARBA00022679"/>
    </source>
</evidence>
<dbReference type="Gene3D" id="3.30.565.10">
    <property type="entry name" value="Histidine kinase-like ATPase, C-terminal domain"/>
    <property type="match status" value="1"/>
</dbReference>
<evidence type="ECO:0000256" key="3">
    <source>
        <dbReference type="ARBA" id="ARBA00012438"/>
    </source>
</evidence>
<dbReference type="InterPro" id="IPR005467">
    <property type="entry name" value="His_kinase_dom"/>
</dbReference>
<dbReference type="Pfam" id="PF00512">
    <property type="entry name" value="HisKA"/>
    <property type="match status" value="1"/>
</dbReference>
<evidence type="ECO:0000313" key="25">
    <source>
        <dbReference type="EMBL" id="PXX40073.1"/>
    </source>
</evidence>
<dbReference type="SMART" id="SM00086">
    <property type="entry name" value="PAC"/>
    <property type="match status" value="2"/>
</dbReference>
<feature type="domain" description="Response regulatory" evidence="21">
    <location>
        <begin position="659"/>
        <end position="776"/>
    </location>
</feature>
<dbReference type="InterPro" id="IPR001789">
    <property type="entry name" value="Sig_transdc_resp-reg_receiver"/>
</dbReference>
<dbReference type="InterPro" id="IPR036097">
    <property type="entry name" value="HisK_dim/P_sf"/>
</dbReference>
<evidence type="ECO:0000256" key="9">
    <source>
        <dbReference type="ARBA" id="ARBA00022777"/>
    </source>
</evidence>
<feature type="modified residue" description="Phosphohistidine" evidence="18">
    <location>
        <position position="975"/>
    </location>
</feature>
<dbReference type="PROSITE" id="PS50109">
    <property type="entry name" value="HIS_KIN"/>
    <property type="match status" value="1"/>
</dbReference>
<name>A0A318IYS0_9NEIS</name>
<keyword evidence="5 19" id="KW-0597">Phosphoprotein</keyword>
<dbReference type="GO" id="GO:0005524">
    <property type="term" value="F:ATP binding"/>
    <property type="evidence" value="ECO:0007669"/>
    <property type="project" value="UniProtKB-KW"/>
</dbReference>
<dbReference type="SMART" id="SM00448">
    <property type="entry name" value="REC"/>
    <property type="match status" value="2"/>
</dbReference>
<dbReference type="CDD" id="cd16922">
    <property type="entry name" value="HATPase_EvgS-ArcB-TorS-like"/>
    <property type="match status" value="1"/>
</dbReference>
<feature type="domain" description="PAC" evidence="23">
    <location>
        <begin position="349"/>
        <end position="401"/>
    </location>
</feature>
<feature type="domain" description="PAS" evidence="22">
    <location>
        <begin position="276"/>
        <end position="354"/>
    </location>
</feature>
<evidence type="ECO:0000256" key="5">
    <source>
        <dbReference type="ARBA" id="ARBA00022553"/>
    </source>
</evidence>
<reference evidence="25 26" key="1">
    <citation type="submission" date="2018-05" db="EMBL/GenBank/DDBJ databases">
        <title>Genomic Encyclopedia of Type Strains, Phase IV (KMG-IV): sequencing the most valuable type-strain genomes for metagenomic binning, comparative biology and taxonomic classification.</title>
        <authorList>
            <person name="Goeker M."/>
        </authorList>
    </citation>
    <scope>NUCLEOTIDE SEQUENCE [LARGE SCALE GENOMIC DNA]</scope>
    <source>
        <strain evidence="25 26">DSM 25134</strain>
    </source>
</reference>
<dbReference type="Gene3D" id="1.10.287.130">
    <property type="match status" value="1"/>
</dbReference>
<evidence type="ECO:0000256" key="12">
    <source>
        <dbReference type="ARBA" id="ARBA00023012"/>
    </source>
</evidence>
<dbReference type="SMART" id="SM00388">
    <property type="entry name" value="HisKA"/>
    <property type="match status" value="1"/>
</dbReference>
<keyword evidence="4" id="KW-1003">Cell membrane</keyword>
<keyword evidence="9" id="KW-0418">Kinase</keyword>
<evidence type="ECO:0000259" key="21">
    <source>
        <dbReference type="PROSITE" id="PS50110"/>
    </source>
</evidence>
<evidence type="ECO:0000256" key="19">
    <source>
        <dbReference type="PROSITE-ProRule" id="PRU00169"/>
    </source>
</evidence>
<dbReference type="InterPro" id="IPR004358">
    <property type="entry name" value="Sig_transdc_His_kin-like_C"/>
</dbReference>
<dbReference type="InterPro" id="IPR000014">
    <property type="entry name" value="PAS"/>
</dbReference>
<dbReference type="SUPFAM" id="SSF55874">
    <property type="entry name" value="ATPase domain of HSP90 chaperone/DNA topoisomerase II/histidine kinase"/>
    <property type="match status" value="1"/>
</dbReference>
<dbReference type="InterPro" id="IPR003661">
    <property type="entry name" value="HisK_dim/P_dom"/>
</dbReference>
<dbReference type="Pfam" id="PF08448">
    <property type="entry name" value="PAS_4"/>
    <property type="match status" value="1"/>
</dbReference>
<dbReference type="PROSITE" id="PS50110">
    <property type="entry name" value="RESPONSE_REGULATORY"/>
    <property type="match status" value="2"/>
</dbReference>
<keyword evidence="26" id="KW-1185">Reference proteome</keyword>
<dbReference type="Gene3D" id="3.30.450.20">
    <property type="entry name" value="PAS domain"/>
    <property type="match status" value="2"/>
</dbReference>
<evidence type="ECO:0000256" key="16">
    <source>
        <dbReference type="ARBA" id="ARBA00068150"/>
    </source>
</evidence>
<dbReference type="FunFam" id="1.10.287.130:FF:000002">
    <property type="entry name" value="Two-component osmosensing histidine kinase"/>
    <property type="match status" value="1"/>
</dbReference>
<evidence type="ECO:0000313" key="26">
    <source>
        <dbReference type="Proteomes" id="UP000248395"/>
    </source>
</evidence>
<comment type="caution">
    <text evidence="25">The sequence shown here is derived from an EMBL/GenBank/DDBJ whole genome shotgun (WGS) entry which is preliminary data.</text>
</comment>
<dbReference type="InterPro" id="IPR008207">
    <property type="entry name" value="Sig_transdc_His_kin_Hpt_dom"/>
</dbReference>
<dbReference type="SUPFAM" id="SSF55785">
    <property type="entry name" value="PYP-like sensor domain (PAS domain)"/>
    <property type="match status" value="2"/>
</dbReference>
<evidence type="ECO:0000256" key="17">
    <source>
        <dbReference type="ARBA" id="ARBA00070152"/>
    </source>
</evidence>
<accession>A0A318IYS0</accession>
<organism evidence="25 26">
    <name type="scientific">Aquitalea magnusonii</name>
    <dbReference type="NCBI Taxonomy" id="332411"/>
    <lineage>
        <taxon>Bacteria</taxon>
        <taxon>Pseudomonadati</taxon>
        <taxon>Pseudomonadota</taxon>
        <taxon>Betaproteobacteria</taxon>
        <taxon>Neisseriales</taxon>
        <taxon>Chromobacteriaceae</taxon>
        <taxon>Aquitalea</taxon>
    </lineage>
</organism>
<dbReference type="EMBL" id="QJKC01000028">
    <property type="protein sequence ID" value="PXX40073.1"/>
    <property type="molecule type" value="Genomic_DNA"/>
</dbReference>
<dbReference type="InterPro" id="IPR013655">
    <property type="entry name" value="PAS_fold_3"/>
</dbReference>
<dbReference type="Gene3D" id="3.40.50.2300">
    <property type="match status" value="2"/>
</dbReference>
<dbReference type="Pfam" id="PF02518">
    <property type="entry name" value="HATPase_c"/>
    <property type="match status" value="1"/>
</dbReference>
<evidence type="ECO:0000256" key="7">
    <source>
        <dbReference type="ARBA" id="ARBA00022692"/>
    </source>
</evidence>
<dbReference type="Pfam" id="PF08447">
    <property type="entry name" value="PAS_3"/>
    <property type="match status" value="1"/>
</dbReference>
<comment type="catalytic activity">
    <reaction evidence="1">
        <text>ATP + protein L-histidine = ADP + protein N-phospho-L-histidine.</text>
        <dbReference type="EC" id="2.7.13.3"/>
    </reaction>
</comment>
<evidence type="ECO:0000256" key="18">
    <source>
        <dbReference type="PROSITE-ProRule" id="PRU00110"/>
    </source>
</evidence>
<proteinExistence type="predicted"/>
<feature type="modified residue" description="4-aspartylphosphate" evidence="19">
    <location>
        <position position="710"/>
    </location>
</feature>
<dbReference type="InterPro" id="IPR001610">
    <property type="entry name" value="PAC"/>
</dbReference>
<dbReference type="OrthoDB" id="5290456at2"/>
<feature type="domain" description="HPt" evidence="24">
    <location>
        <begin position="936"/>
        <end position="1029"/>
    </location>
</feature>
<keyword evidence="11" id="KW-1133">Transmembrane helix</keyword>
<dbReference type="SMART" id="SM00387">
    <property type="entry name" value="HATPase_c"/>
    <property type="match status" value="1"/>
</dbReference>
<dbReference type="SMART" id="SM00073">
    <property type="entry name" value="HPT"/>
    <property type="match status" value="1"/>
</dbReference>
<dbReference type="GO" id="GO:0000155">
    <property type="term" value="F:phosphorelay sensor kinase activity"/>
    <property type="evidence" value="ECO:0007669"/>
    <property type="project" value="InterPro"/>
</dbReference>
<gene>
    <name evidence="25" type="ORF">DFR38_12813</name>
</gene>
<evidence type="ECO:0000256" key="2">
    <source>
        <dbReference type="ARBA" id="ARBA00004651"/>
    </source>
</evidence>
<dbReference type="PANTHER" id="PTHR45339">
    <property type="entry name" value="HYBRID SIGNAL TRANSDUCTION HISTIDINE KINASE J"/>
    <property type="match status" value="1"/>
</dbReference>
<feature type="domain" description="PAC" evidence="23">
    <location>
        <begin position="223"/>
        <end position="275"/>
    </location>
</feature>
<evidence type="ECO:0000256" key="4">
    <source>
        <dbReference type="ARBA" id="ARBA00022475"/>
    </source>
</evidence>
<dbReference type="Pfam" id="PF00072">
    <property type="entry name" value="Response_reg"/>
    <property type="match status" value="2"/>
</dbReference>
<dbReference type="Proteomes" id="UP000248395">
    <property type="component" value="Unassembled WGS sequence"/>
</dbReference>
<dbReference type="SMART" id="SM00091">
    <property type="entry name" value="PAS"/>
    <property type="match status" value="2"/>
</dbReference>
<dbReference type="InterPro" id="IPR035965">
    <property type="entry name" value="PAS-like_dom_sf"/>
</dbReference>
<dbReference type="InterPro" id="IPR003594">
    <property type="entry name" value="HATPase_dom"/>
</dbReference>
<dbReference type="InterPro" id="IPR011006">
    <property type="entry name" value="CheY-like_superfamily"/>
</dbReference>
<dbReference type="InterPro" id="IPR000700">
    <property type="entry name" value="PAS-assoc_C"/>
</dbReference>
<dbReference type="InterPro" id="IPR036890">
    <property type="entry name" value="HATPase_C_sf"/>
</dbReference>
<feature type="modified residue" description="4-aspartylphosphate" evidence="19">
    <location>
        <position position="849"/>
    </location>
</feature>
<dbReference type="PRINTS" id="PR00344">
    <property type="entry name" value="BCTRLSENSOR"/>
</dbReference>
<dbReference type="CDD" id="cd00130">
    <property type="entry name" value="PAS"/>
    <property type="match status" value="2"/>
</dbReference>
<dbReference type="CDD" id="cd00082">
    <property type="entry name" value="HisKA"/>
    <property type="match status" value="1"/>
</dbReference>
<dbReference type="SUPFAM" id="SSF47384">
    <property type="entry name" value="Homodimeric domain of signal transducing histidine kinase"/>
    <property type="match status" value="1"/>
</dbReference>
<evidence type="ECO:0000256" key="11">
    <source>
        <dbReference type="ARBA" id="ARBA00022989"/>
    </source>
</evidence>
<dbReference type="CDD" id="cd00088">
    <property type="entry name" value="HPT"/>
    <property type="match status" value="1"/>
</dbReference>
<dbReference type="PROSITE" id="PS50112">
    <property type="entry name" value="PAS"/>
    <property type="match status" value="2"/>
</dbReference>
<keyword evidence="8" id="KW-0547">Nucleotide-binding</keyword>
<feature type="domain" description="PAS" evidence="22">
    <location>
        <begin position="165"/>
        <end position="206"/>
    </location>
</feature>